<accession>A0A2M9R819</accession>
<dbReference type="Pfam" id="PF00004">
    <property type="entry name" value="AAA"/>
    <property type="match status" value="1"/>
</dbReference>
<dbReference type="GO" id="GO:0016887">
    <property type="term" value="F:ATP hydrolysis activity"/>
    <property type="evidence" value="ECO:0007669"/>
    <property type="project" value="InterPro"/>
</dbReference>
<dbReference type="EMBL" id="NIPO01000001">
    <property type="protein sequence ID" value="PJR05008.1"/>
    <property type="molecule type" value="Genomic_DNA"/>
</dbReference>
<feature type="domain" description="AAA+ ATPase" evidence="4">
    <location>
        <begin position="48"/>
        <end position="181"/>
    </location>
</feature>
<proteinExistence type="inferred from homology"/>
<dbReference type="InterPro" id="IPR003593">
    <property type="entry name" value="AAA+_ATPase"/>
</dbReference>
<evidence type="ECO:0000256" key="2">
    <source>
        <dbReference type="ARBA" id="ARBA00022741"/>
    </source>
</evidence>
<sequence length="236" mass="27569">MSNSNYYIDRSDVTFEDYVASEEIKSHLKSFLNEQQFKDIFKQYRLPVSNKLLLHGDSGCGKTMTAKVVANHLNKKLIIVNLATVVSSKLGETSKNLEVLFKESQYESMVLLLDEFDSLGQIRDADNKDNAEMKRVVNAIIQLMDYFPEKSILIAATNRINEIDEALRRRFEWQIKFEKPQPELLDELYTVLSKNIPEKYLPKEKWYNISYAEAKDTFYKTVKQNIIKEHLPQDEQ</sequence>
<keyword evidence="2" id="KW-0547">Nucleotide-binding</keyword>
<evidence type="ECO:0000259" key="4">
    <source>
        <dbReference type="SMART" id="SM00382"/>
    </source>
</evidence>
<comment type="caution">
    <text evidence="5">The sequence shown here is derived from an EMBL/GenBank/DDBJ whole genome shotgun (WGS) entry which is preliminary data.</text>
</comment>
<protein>
    <submittedName>
        <fullName evidence="5">ATPase</fullName>
    </submittedName>
</protein>
<dbReference type="InterPro" id="IPR050221">
    <property type="entry name" value="26S_Proteasome_ATPase"/>
</dbReference>
<dbReference type="AlphaFoldDB" id="A0A2M9R819"/>
<dbReference type="OrthoDB" id="7438987at2"/>
<dbReference type="SMART" id="SM00382">
    <property type="entry name" value="AAA"/>
    <property type="match status" value="1"/>
</dbReference>
<dbReference type="InterPro" id="IPR003959">
    <property type="entry name" value="ATPase_AAA_core"/>
</dbReference>
<dbReference type="Proteomes" id="UP000231960">
    <property type="component" value="Unassembled WGS sequence"/>
</dbReference>
<gene>
    <name evidence="5" type="ORF">CDL10_10960</name>
</gene>
<dbReference type="Gene3D" id="3.40.50.300">
    <property type="entry name" value="P-loop containing nucleotide triphosphate hydrolases"/>
    <property type="match status" value="1"/>
</dbReference>
<evidence type="ECO:0000313" key="6">
    <source>
        <dbReference type="Proteomes" id="UP000231960"/>
    </source>
</evidence>
<name>A0A2M9R819_9FLAO</name>
<dbReference type="SUPFAM" id="SSF52540">
    <property type="entry name" value="P-loop containing nucleoside triphosphate hydrolases"/>
    <property type="match status" value="1"/>
</dbReference>
<evidence type="ECO:0000256" key="3">
    <source>
        <dbReference type="ARBA" id="ARBA00022840"/>
    </source>
</evidence>
<keyword evidence="6" id="KW-1185">Reference proteome</keyword>
<dbReference type="InterPro" id="IPR027417">
    <property type="entry name" value="P-loop_NTPase"/>
</dbReference>
<dbReference type="CDD" id="cd19481">
    <property type="entry name" value="RecA-like_protease"/>
    <property type="match status" value="1"/>
</dbReference>
<evidence type="ECO:0000313" key="5">
    <source>
        <dbReference type="EMBL" id="PJR05008.1"/>
    </source>
</evidence>
<dbReference type="RefSeq" id="WP_100678566.1">
    <property type="nucleotide sequence ID" value="NZ_JAJUJS010000035.1"/>
</dbReference>
<comment type="similarity">
    <text evidence="1">Belongs to the AAA ATPase family.</text>
</comment>
<organism evidence="5 6">
    <name type="scientific">Avrilella dinanensis</name>
    <dbReference type="NCBI Taxonomy" id="2008672"/>
    <lineage>
        <taxon>Bacteria</taxon>
        <taxon>Pseudomonadati</taxon>
        <taxon>Bacteroidota</taxon>
        <taxon>Flavobacteriia</taxon>
        <taxon>Flavobacteriales</taxon>
        <taxon>Flavobacteriaceae</taxon>
        <taxon>Avrilella</taxon>
    </lineage>
</organism>
<dbReference type="GO" id="GO:0005524">
    <property type="term" value="F:ATP binding"/>
    <property type="evidence" value="ECO:0007669"/>
    <property type="project" value="UniProtKB-KW"/>
</dbReference>
<keyword evidence="3" id="KW-0067">ATP-binding</keyword>
<dbReference type="PANTHER" id="PTHR23073">
    <property type="entry name" value="26S PROTEASOME REGULATORY SUBUNIT"/>
    <property type="match status" value="1"/>
</dbReference>
<reference evidence="5 6" key="1">
    <citation type="submission" date="2017-06" db="EMBL/GenBank/DDBJ databases">
        <title>Description of Avrilella dinanensis gen. nov. sp. nov.</title>
        <authorList>
            <person name="Leyer C."/>
            <person name="Sassi M."/>
            <person name="Minet J."/>
            <person name="Kayal S."/>
            <person name="Cattoir V."/>
        </authorList>
    </citation>
    <scope>NUCLEOTIDE SEQUENCE [LARGE SCALE GENOMIC DNA]</scope>
    <source>
        <strain evidence="5 6">UR159</strain>
    </source>
</reference>
<evidence type="ECO:0000256" key="1">
    <source>
        <dbReference type="ARBA" id="ARBA00006914"/>
    </source>
</evidence>